<dbReference type="Proteomes" id="UP001152561">
    <property type="component" value="Unassembled WGS sequence"/>
</dbReference>
<keyword evidence="1" id="KW-0472">Membrane</keyword>
<feature type="transmembrane region" description="Helical" evidence="1">
    <location>
        <begin position="12"/>
        <end position="33"/>
    </location>
</feature>
<protein>
    <submittedName>
        <fullName evidence="2">Uncharacterized protein</fullName>
    </submittedName>
</protein>
<comment type="caution">
    <text evidence="2">The sequence shown here is derived from an EMBL/GenBank/DDBJ whole genome shotgun (WGS) entry which is preliminary data.</text>
</comment>
<organism evidence="2 3">
    <name type="scientific">Anisodus acutangulus</name>
    <dbReference type="NCBI Taxonomy" id="402998"/>
    <lineage>
        <taxon>Eukaryota</taxon>
        <taxon>Viridiplantae</taxon>
        <taxon>Streptophyta</taxon>
        <taxon>Embryophyta</taxon>
        <taxon>Tracheophyta</taxon>
        <taxon>Spermatophyta</taxon>
        <taxon>Magnoliopsida</taxon>
        <taxon>eudicotyledons</taxon>
        <taxon>Gunneridae</taxon>
        <taxon>Pentapetalae</taxon>
        <taxon>asterids</taxon>
        <taxon>lamiids</taxon>
        <taxon>Solanales</taxon>
        <taxon>Solanaceae</taxon>
        <taxon>Solanoideae</taxon>
        <taxon>Hyoscyameae</taxon>
        <taxon>Anisodus</taxon>
    </lineage>
</organism>
<evidence type="ECO:0000313" key="2">
    <source>
        <dbReference type="EMBL" id="KAJ8568093.1"/>
    </source>
</evidence>
<keyword evidence="1" id="KW-0812">Transmembrane</keyword>
<gene>
    <name evidence="2" type="ORF">K7X08_020815</name>
</gene>
<evidence type="ECO:0000313" key="3">
    <source>
        <dbReference type="Proteomes" id="UP001152561"/>
    </source>
</evidence>
<dbReference type="EMBL" id="JAJAGQ010000003">
    <property type="protein sequence ID" value="KAJ8568093.1"/>
    <property type="molecule type" value="Genomic_DNA"/>
</dbReference>
<accession>A0A9Q1RMS9</accession>
<keyword evidence="3" id="KW-1185">Reference proteome</keyword>
<proteinExistence type="predicted"/>
<sequence length="226" mass="25567">MDTKWEPQFRLALLFSFSWINCSIWLAFSANWLKEVYSAFSDLPSESLDKIGSRLNDLLPEIRQICHSDLRLGPIKSIMEATLHVIPTLHGVGAKDEYQTNVITGSSAVAFPADYQLEPAGRRSELEASIMYLVEHDFEGCRRSAGHYQHVGYIPIVVVGHIHQSQQPEFLEQPMELEDKMEQCSMSALLGHQSFLESLCFLNGMDWVPAVTAGMVSRCRQRHQIA</sequence>
<name>A0A9Q1RMS9_9SOLA</name>
<keyword evidence="1" id="KW-1133">Transmembrane helix</keyword>
<reference evidence="3" key="1">
    <citation type="journal article" date="2023" name="Proc. Natl. Acad. Sci. U.S.A.">
        <title>Genomic and structural basis for evolution of tropane alkaloid biosynthesis.</title>
        <authorList>
            <person name="Wanga Y.-J."/>
            <person name="Taina T."/>
            <person name="Yua J.-Y."/>
            <person name="Lia J."/>
            <person name="Xua B."/>
            <person name="Chenc J."/>
            <person name="D'Auriad J.C."/>
            <person name="Huanga J.-P."/>
            <person name="Huanga S.-X."/>
        </authorList>
    </citation>
    <scope>NUCLEOTIDE SEQUENCE [LARGE SCALE GENOMIC DNA]</scope>
    <source>
        <strain evidence="3">cv. KIB-2019</strain>
    </source>
</reference>
<evidence type="ECO:0000256" key="1">
    <source>
        <dbReference type="SAM" id="Phobius"/>
    </source>
</evidence>
<dbReference type="AlphaFoldDB" id="A0A9Q1RMS9"/>